<feature type="binding site" evidence="11 12">
    <location>
        <begin position="546"/>
        <end position="547"/>
    </location>
    <ligand>
        <name>5-methyltetrahydropteroyltri-L-glutamate</name>
        <dbReference type="ChEBI" id="CHEBI:58207"/>
    </ligand>
</feature>
<evidence type="ECO:0000256" key="12">
    <source>
        <dbReference type="PIRSR" id="PIRSR000382-1"/>
    </source>
</evidence>
<comment type="similarity">
    <text evidence="3 11">Belongs to the vitamin-B12 independent methionine synthase family.</text>
</comment>
<feature type="binding site" evidence="11">
    <location>
        <position position="636"/>
    </location>
    <ligand>
        <name>5-methyltetrahydropteroyltri-L-glutamate</name>
        <dbReference type="ChEBI" id="CHEBI:58207"/>
    </ligand>
</feature>
<dbReference type="PANTHER" id="PTHR30519">
    <property type="entry name" value="5-METHYLTETRAHYDROPTEROYLTRIGLUTAMATE--HOMOCYSTEINE METHYLTRANSFERASE"/>
    <property type="match status" value="1"/>
</dbReference>
<feature type="binding site" evidence="11">
    <location>
        <begin position="16"/>
        <end position="19"/>
    </location>
    <ligand>
        <name>5-methyltetrahydropteroyltri-L-glutamate</name>
        <dbReference type="ChEBI" id="CHEBI:58207"/>
    </ligand>
</feature>
<dbReference type="Pfam" id="PF01717">
    <property type="entry name" value="Meth_synt_2"/>
    <property type="match status" value="1"/>
</dbReference>
<dbReference type="KEGG" id="htr:EPV75_12100"/>
<evidence type="ECO:0000313" key="17">
    <source>
        <dbReference type="EMBL" id="QAB16533.1"/>
    </source>
</evidence>
<dbReference type="AlphaFoldDB" id="A0A410H6I4"/>
<proteinExistence type="inferred from homology"/>
<feature type="binding site" evidence="11 12">
    <location>
        <position position="592"/>
    </location>
    <ligand>
        <name>5-methyltetrahydropteroyltri-L-glutamate</name>
        <dbReference type="ChEBI" id="CHEBI:58207"/>
    </ligand>
</feature>
<feature type="binding site" evidence="13">
    <location>
        <position position="757"/>
    </location>
    <ligand>
        <name>Zn(2+)</name>
        <dbReference type="ChEBI" id="CHEBI:29105"/>
        <label>1</label>
        <note>catalytic</note>
    </ligand>
</feature>
<comment type="function">
    <text evidence="1 11">Catalyzes the transfer of a methyl group from 5-methyltetrahydrofolate to homocysteine resulting in methionine formation.</text>
</comment>
<keyword evidence="9 11" id="KW-0862">Zinc</keyword>
<sequence length="792" mass="88742">MMTLHNLGYPRIGDKRELKFALETYWKGEQSEAELAAVAKDIRRRNWQTQLDAGVDLLPANDFAYYDQFLNMSTLLGVIPKRFRQEHYDLEVAFRMARGRAPSDDAAACCAGHAGHEHSEQTSKADYAGAMKKWFDTNYHYIVPELEDDTAFALTDTRLFDEVAEAVEVAGLAKNVKPVLVGPITYLYLAENKGTAIPKLSRLPELLAVYSEILQRLADQGIEWVQIDEPILVLELADEWQQAFQQAYDALSQSSKQPSSQAPLKLLLATYFETLGDNLSLACDLPVAGLHYDGLRGAKQLNDVVAQYPADKVLSIGLVDGRNIWKTDVTDAIAQLQDAKAKFGDNLWVAPSCSLLHVPVNLEVEEKLNSELKNYLAFAKQKLAEIKLLADALNGQVGEKALAANAQAIADKQQSKLIHNADVQARIAKLDQVALDRAAPYAERAAVQKPKFDLPLFPTTTIGSFPQTQAIRQTRLKFKKGEMSEAQYIDAMQAEIRDVCERQERIGIDVFVHGEPERNDMVEYFGEQLDGFAFTQFGWVQSYGSRCVKPPIIFGDVSRPKPMTVFWSQYAQSQTDKTMKGMLTGAVTVLQWSFVRNDQTREATCNQIALALRDEVLDLETAGIHMIQIDEAALREGLPLKKSDWVAYLRWAVNSFRMTTSGVQNDTQIHTHMCYSEFNDIIEAVAKMDADVITIETSKSQMKLLDAFVDFQYPNEIGPGVYDIHSPNIPTVEQMVDLIQKAAENIPAERLWVNPDCGLKTRGWQETEPALTNMVEAAKVLRKQFEAQMKSA</sequence>
<organism evidence="17 18">
    <name type="scientific">Hydrogenovibrio thermophilus</name>
    <dbReference type="NCBI Taxonomy" id="265883"/>
    <lineage>
        <taxon>Bacteria</taxon>
        <taxon>Pseudomonadati</taxon>
        <taxon>Pseudomonadota</taxon>
        <taxon>Gammaproteobacteria</taxon>
        <taxon>Thiotrichales</taxon>
        <taxon>Piscirickettsiaceae</taxon>
        <taxon>Hydrogenovibrio</taxon>
    </lineage>
</organism>
<dbReference type="GO" id="GO:0008270">
    <property type="term" value="F:zinc ion binding"/>
    <property type="evidence" value="ECO:0007669"/>
    <property type="project" value="InterPro"/>
</dbReference>
<feature type="binding site" evidence="11">
    <location>
        <position position="672"/>
    </location>
    <ligand>
        <name>Zn(2+)</name>
        <dbReference type="ChEBI" id="CHEBI:29105"/>
        <note>catalytic</note>
    </ligand>
</feature>
<dbReference type="GO" id="GO:0009086">
    <property type="term" value="P:methionine biosynthetic process"/>
    <property type="evidence" value="ECO:0007669"/>
    <property type="project" value="UniProtKB-UniRule"/>
</dbReference>
<gene>
    <name evidence="11" type="primary">metE</name>
    <name evidence="17" type="ORF">EPV75_12100</name>
</gene>
<keyword evidence="6 11" id="KW-0808">Transferase</keyword>
<keyword evidence="7 11" id="KW-0479">Metal-binding</keyword>
<comment type="pathway">
    <text evidence="2 11">Amino-acid biosynthesis; L-methionine biosynthesis via de novo pathway; L-methionine from L-homocysteine (MetE route): step 1/1.</text>
</comment>
<feature type="active site" description="Proton donor" evidence="11 14">
    <location>
        <position position="725"/>
    </location>
</feature>
<evidence type="ECO:0000256" key="4">
    <source>
        <dbReference type="ARBA" id="ARBA00022603"/>
    </source>
</evidence>
<feature type="binding site" evidence="12">
    <location>
        <position position="138"/>
    </location>
    <ligand>
        <name>5-methyltetrahydropteroyltri-L-glutamate</name>
        <dbReference type="ChEBI" id="CHEBI:58207"/>
    </ligand>
</feature>
<dbReference type="PIRSF" id="PIRSF000382">
    <property type="entry name" value="MeTrfase_B12_ind"/>
    <property type="match status" value="1"/>
</dbReference>
<accession>A0A410H6I4</accession>
<dbReference type="FunFam" id="3.20.20.210:FF:000002">
    <property type="entry name" value="5-methyltetrahydropteroyltriglutamate--homocysteine methyltransferase"/>
    <property type="match status" value="1"/>
</dbReference>
<keyword evidence="5 11" id="KW-0028">Amino-acid biosynthesis</keyword>
<feature type="binding site" evidence="11">
    <location>
        <position position="133"/>
    </location>
    <ligand>
        <name>5-methyltetrahydropteroyltri-L-glutamate</name>
        <dbReference type="ChEBI" id="CHEBI:58207"/>
    </ligand>
</feature>
<evidence type="ECO:0000256" key="6">
    <source>
        <dbReference type="ARBA" id="ARBA00022679"/>
    </source>
</evidence>
<dbReference type="SUPFAM" id="SSF51726">
    <property type="entry name" value="UROD/MetE-like"/>
    <property type="match status" value="2"/>
</dbReference>
<evidence type="ECO:0000256" key="8">
    <source>
        <dbReference type="ARBA" id="ARBA00022737"/>
    </source>
</evidence>
<feature type="binding site" evidence="11">
    <location>
        <position position="696"/>
    </location>
    <ligand>
        <name>Zn(2+)</name>
        <dbReference type="ChEBI" id="CHEBI:29105"/>
        <note>catalytic</note>
    </ligand>
</feature>
<evidence type="ECO:0000256" key="13">
    <source>
        <dbReference type="PIRSR" id="PIRSR000382-2"/>
    </source>
</evidence>
<evidence type="ECO:0000256" key="10">
    <source>
        <dbReference type="ARBA" id="ARBA00023167"/>
    </source>
</evidence>
<feature type="binding site" evidence="11 12">
    <location>
        <begin position="462"/>
        <end position="464"/>
    </location>
    <ligand>
        <name>L-methionine</name>
        <dbReference type="ChEBI" id="CHEBI:57844"/>
    </ligand>
</feature>
<dbReference type="InterPro" id="IPR006276">
    <property type="entry name" value="Cobalamin-indep_Met_synthase"/>
</dbReference>
<dbReference type="GO" id="GO:0032259">
    <property type="term" value="P:methylation"/>
    <property type="evidence" value="ECO:0007669"/>
    <property type="project" value="UniProtKB-KW"/>
</dbReference>
<evidence type="ECO:0000313" key="18">
    <source>
        <dbReference type="Proteomes" id="UP000285478"/>
    </source>
</evidence>
<evidence type="ECO:0000256" key="2">
    <source>
        <dbReference type="ARBA" id="ARBA00004681"/>
    </source>
</evidence>
<feature type="binding site" evidence="13">
    <location>
        <position position="672"/>
    </location>
    <ligand>
        <name>Zn(2+)</name>
        <dbReference type="ChEBI" id="CHEBI:29105"/>
        <label>1</label>
        <note>catalytic</note>
    </ligand>
</feature>
<dbReference type="NCBIfam" id="TIGR01371">
    <property type="entry name" value="met_syn_B12ind"/>
    <property type="match status" value="1"/>
</dbReference>
<evidence type="ECO:0000259" key="16">
    <source>
        <dbReference type="Pfam" id="PF08267"/>
    </source>
</evidence>
<evidence type="ECO:0000256" key="9">
    <source>
        <dbReference type="ARBA" id="ARBA00022833"/>
    </source>
</evidence>
<feature type="binding site" evidence="12">
    <location>
        <position position="19"/>
    </location>
    <ligand>
        <name>5-methyltetrahydropteroyltri-L-glutamate</name>
        <dbReference type="ChEBI" id="CHEBI:58207"/>
    </ligand>
</feature>
<feature type="domain" description="Cobalamin-independent methionine synthase MetE C-terminal/archaeal" evidence="15">
    <location>
        <begin position="457"/>
        <end position="779"/>
    </location>
</feature>
<dbReference type="CDD" id="cd03312">
    <property type="entry name" value="CIMS_N_terminal_like"/>
    <property type="match status" value="1"/>
</dbReference>
<dbReference type="InterPro" id="IPR013215">
    <property type="entry name" value="Cbl-indep_Met_Synth_N"/>
</dbReference>
<dbReference type="EC" id="2.1.1.14" evidence="11"/>
<feature type="binding site" evidence="11 12">
    <location>
        <position position="630"/>
    </location>
    <ligand>
        <name>L-methionine</name>
        <dbReference type="ChEBI" id="CHEBI:57844"/>
    </ligand>
</feature>
<dbReference type="NCBIfam" id="NF003556">
    <property type="entry name" value="PRK05222.1"/>
    <property type="match status" value="1"/>
</dbReference>
<keyword evidence="10 11" id="KW-0486">Methionine biosynthesis</keyword>
<keyword evidence="18" id="KW-1185">Reference proteome</keyword>
<feature type="binding site" evidence="11">
    <location>
        <position position="515"/>
    </location>
    <ligand>
        <name>L-homocysteine</name>
        <dbReference type="ChEBI" id="CHEBI:58199"/>
    </ligand>
</feature>
<feature type="binding site" evidence="11 12">
    <location>
        <position position="630"/>
    </location>
    <ligand>
        <name>L-homocysteine</name>
        <dbReference type="ChEBI" id="CHEBI:58199"/>
    </ligand>
</feature>
<comment type="cofactor">
    <cofactor evidence="13">
        <name>Zn(2+)</name>
        <dbReference type="ChEBI" id="CHEBI:29105"/>
    </cofactor>
    <text evidence="13">Binds 2 Zn(2+) ions per subunit.</text>
</comment>
<dbReference type="GO" id="GO:0003871">
    <property type="term" value="F:5-methyltetrahydropteroyltriglutamate-homocysteine S-methyltransferase activity"/>
    <property type="evidence" value="ECO:0007669"/>
    <property type="project" value="UniProtKB-UniRule"/>
</dbReference>
<feature type="binding site" evidence="13">
    <location>
        <position position="674"/>
    </location>
    <ligand>
        <name>Zn(2+)</name>
        <dbReference type="ChEBI" id="CHEBI:29105"/>
        <label>1</label>
        <note>catalytic</note>
    </ligand>
</feature>
<dbReference type="Pfam" id="PF08267">
    <property type="entry name" value="Meth_synt_1"/>
    <property type="match status" value="1"/>
</dbReference>
<dbReference type="Gene3D" id="3.20.20.210">
    <property type="match status" value="2"/>
</dbReference>
<feature type="domain" description="Cobalamin-independent methionine synthase MetE N-terminal" evidence="16">
    <location>
        <begin position="5"/>
        <end position="342"/>
    </location>
</feature>
<feature type="binding site" evidence="11 12">
    <location>
        <begin position="462"/>
        <end position="464"/>
    </location>
    <ligand>
        <name>L-homocysteine</name>
        <dbReference type="ChEBI" id="CHEBI:58199"/>
    </ligand>
</feature>
<dbReference type="EMBL" id="CP035033">
    <property type="protein sequence ID" value="QAB16533.1"/>
    <property type="molecule type" value="Genomic_DNA"/>
</dbReference>
<dbReference type="CDD" id="cd03311">
    <property type="entry name" value="CIMS_C_terminal_like"/>
    <property type="match status" value="1"/>
</dbReference>
<reference evidence="17 18" key="1">
    <citation type="journal article" date="2018" name="Environ. Microbiol.">
        <title>Genomes of ubiquitous marine and hypersaline Hydrogenovibrio, Thiomicrorhabdus and Thiomicrospira spp. encode a diversity of mechanisms to sustain chemolithoautotrophy in heterogeneous environments.</title>
        <authorList>
            <person name="Scott K.M."/>
            <person name="Williams J."/>
            <person name="Porter C.M.B."/>
            <person name="Russel S."/>
            <person name="Harmer T.L."/>
            <person name="Paul J.H."/>
            <person name="Antonen K.M."/>
            <person name="Bridges M.K."/>
            <person name="Camper G.J."/>
            <person name="Campla C.K."/>
            <person name="Casella L.G."/>
            <person name="Chase E."/>
            <person name="Conrad J.W."/>
            <person name="Cruz M.C."/>
            <person name="Dunlap D.S."/>
            <person name="Duran L."/>
            <person name="Fahsbender E.M."/>
            <person name="Goldsmith D.B."/>
            <person name="Keeley R.F."/>
            <person name="Kondoff M.R."/>
            <person name="Kussy B.I."/>
            <person name="Lane M.K."/>
            <person name="Lawler S."/>
            <person name="Leigh B.A."/>
            <person name="Lewis C."/>
            <person name="Lostal L.M."/>
            <person name="Marking D."/>
            <person name="Mancera P.A."/>
            <person name="McClenthan E.C."/>
            <person name="McIntyre E.A."/>
            <person name="Mine J.A."/>
            <person name="Modi S."/>
            <person name="Moore B.D."/>
            <person name="Morgan W.A."/>
            <person name="Nelson K.M."/>
            <person name="Nguyen K.N."/>
            <person name="Ogburn N."/>
            <person name="Parrino D.G."/>
            <person name="Pedapudi A.D."/>
            <person name="Pelham R.P."/>
            <person name="Preece A.M."/>
            <person name="Rampersad E.A."/>
            <person name="Richardson J.C."/>
            <person name="Rodgers C.M."/>
            <person name="Schaffer B.L."/>
            <person name="Sheridan N.E."/>
            <person name="Solone M.R."/>
            <person name="Staley Z.R."/>
            <person name="Tabuchi M."/>
            <person name="Waide R.J."/>
            <person name="Wanjugi P.W."/>
            <person name="Young S."/>
            <person name="Clum A."/>
            <person name="Daum C."/>
            <person name="Huntemann M."/>
            <person name="Ivanova N."/>
            <person name="Kyrpides N."/>
            <person name="Mikhailova N."/>
            <person name="Palaniappan K."/>
            <person name="Pillay M."/>
            <person name="Reddy T.B.K."/>
            <person name="Shapiro N."/>
            <person name="Stamatis D."/>
            <person name="Varghese N."/>
            <person name="Woyke T."/>
            <person name="Boden R."/>
            <person name="Freyermuth S.K."/>
            <person name="Kerfeld C.A."/>
        </authorList>
    </citation>
    <scope>NUCLEOTIDE SEQUENCE [LARGE SCALE GENOMIC DNA]</scope>
    <source>
        <strain evidence="17 18">JR-2</strain>
    </source>
</reference>
<keyword evidence="8 11" id="KW-0677">Repeat</keyword>
<evidence type="ECO:0000256" key="7">
    <source>
        <dbReference type="ARBA" id="ARBA00022723"/>
    </source>
</evidence>
<comment type="catalytic activity">
    <reaction evidence="11">
        <text>5-methyltetrahydropteroyltri-L-glutamate + L-homocysteine = tetrahydropteroyltri-L-glutamate + L-methionine</text>
        <dbReference type="Rhea" id="RHEA:21196"/>
        <dbReference type="ChEBI" id="CHEBI:57844"/>
        <dbReference type="ChEBI" id="CHEBI:58140"/>
        <dbReference type="ChEBI" id="CHEBI:58199"/>
        <dbReference type="ChEBI" id="CHEBI:58207"/>
        <dbReference type="EC" id="2.1.1.14"/>
    </reaction>
</comment>
<evidence type="ECO:0000256" key="3">
    <source>
        <dbReference type="ARBA" id="ARBA00009553"/>
    </source>
</evidence>
<dbReference type="HAMAP" id="MF_00172">
    <property type="entry name" value="Meth_synth"/>
    <property type="match status" value="1"/>
</dbReference>
<dbReference type="Proteomes" id="UP000285478">
    <property type="component" value="Chromosome"/>
</dbReference>
<protein>
    <recommendedName>
        <fullName evidence="11">5-methyltetrahydropteroyltriglutamate--homocysteine methyltransferase</fullName>
        <ecNumber evidence="11">2.1.1.14</ecNumber>
    </recommendedName>
    <alternativeName>
        <fullName evidence="11">Cobalamin-independent methionine synthase</fullName>
    </alternativeName>
    <alternativeName>
        <fullName evidence="11">Methionine synthase, vitamin-B12 independent isozyme</fullName>
    </alternativeName>
</protein>
<evidence type="ECO:0000256" key="1">
    <source>
        <dbReference type="ARBA" id="ARBA00002777"/>
    </source>
</evidence>
<name>A0A410H6I4_9GAMM</name>
<dbReference type="InterPro" id="IPR038071">
    <property type="entry name" value="UROD/MetE-like_sf"/>
</dbReference>
<feature type="binding site" evidence="11">
    <location>
        <position position="674"/>
    </location>
    <ligand>
        <name>Zn(2+)</name>
        <dbReference type="ChEBI" id="CHEBI:29105"/>
        <note>catalytic</note>
    </ligand>
</feature>
<evidence type="ECO:0000256" key="14">
    <source>
        <dbReference type="PIRSR" id="PIRSR000382-3"/>
    </source>
</evidence>
<dbReference type="UniPathway" id="UPA00051">
    <property type="reaction ID" value="UER00082"/>
</dbReference>
<evidence type="ECO:0000259" key="15">
    <source>
        <dbReference type="Pfam" id="PF01717"/>
    </source>
</evidence>
<keyword evidence="4 11" id="KW-0489">Methyltransferase</keyword>
<feature type="binding site" evidence="11 12">
    <location>
        <position position="515"/>
    </location>
    <ligand>
        <name>L-methionine</name>
        <dbReference type="ChEBI" id="CHEBI:57844"/>
    </ligand>
</feature>
<evidence type="ECO:0000256" key="11">
    <source>
        <dbReference type="HAMAP-Rule" id="MF_00172"/>
    </source>
</evidence>
<feature type="binding site" evidence="11">
    <location>
        <position position="757"/>
    </location>
    <ligand>
        <name>Zn(2+)</name>
        <dbReference type="ChEBI" id="CHEBI:29105"/>
        <note>catalytic</note>
    </ligand>
</feature>
<dbReference type="InterPro" id="IPR002629">
    <property type="entry name" value="Met_Synth_C/arc"/>
</dbReference>
<feature type="binding site" evidence="13">
    <location>
        <position position="696"/>
    </location>
    <ligand>
        <name>Zn(2+)</name>
        <dbReference type="ChEBI" id="CHEBI:29105"/>
        <label>1</label>
        <note>catalytic</note>
    </ligand>
</feature>
<comment type="cofactor">
    <cofactor evidence="11">
        <name>Zn(2+)</name>
        <dbReference type="ChEBI" id="CHEBI:29105"/>
    </cofactor>
    <text evidence="11">Binds 1 zinc ion per subunit.</text>
</comment>
<evidence type="ECO:0000256" key="5">
    <source>
        <dbReference type="ARBA" id="ARBA00022605"/>
    </source>
</evidence>